<comment type="caution">
    <text evidence="6">The sequence shown here is derived from an EMBL/GenBank/DDBJ whole genome shotgun (WGS) entry which is preliminary data.</text>
</comment>
<dbReference type="Gene3D" id="3.90.1030.20">
    <property type="entry name" value="DNA polymerase delta, p66 (Cdc27) subunit, wHTH domain"/>
    <property type="match status" value="1"/>
</dbReference>
<dbReference type="GO" id="GO:0003887">
    <property type="term" value="F:DNA-directed DNA polymerase activity"/>
    <property type="evidence" value="ECO:0007669"/>
    <property type="project" value="TreeGrafter"/>
</dbReference>
<evidence type="ECO:0000256" key="1">
    <source>
        <dbReference type="ARBA" id="ARBA00004123"/>
    </source>
</evidence>
<protein>
    <recommendedName>
        <fullName evidence="2">DNA polymerase delta subunit 3</fullName>
    </recommendedName>
</protein>
<evidence type="ECO:0000256" key="5">
    <source>
        <dbReference type="SAM" id="MobiDB-lite"/>
    </source>
</evidence>
<comment type="subcellular location">
    <subcellularLocation>
        <location evidence="1">Nucleus</location>
    </subcellularLocation>
</comment>
<evidence type="ECO:0000256" key="2">
    <source>
        <dbReference type="ARBA" id="ARBA00017589"/>
    </source>
</evidence>
<gene>
    <name evidence="6" type="ORF">DERYTH_LOCUS8201</name>
</gene>
<name>A0A9N9CU64_9GLOM</name>
<dbReference type="EMBL" id="CAJVPY010004180">
    <property type="protein sequence ID" value="CAG8612249.1"/>
    <property type="molecule type" value="Genomic_DNA"/>
</dbReference>
<dbReference type="OrthoDB" id="2387690at2759"/>
<feature type="compositionally biased region" description="Low complexity" evidence="5">
    <location>
        <begin position="85"/>
        <end position="97"/>
    </location>
</feature>
<sequence>MLSEFESSVPMAGKTPHATYCLCGVTKEDKYTVLLVSKEELEETKQKYKTLTSIHIYSMEERRLKDASALVITDCKSKNIVSIESSNMSKSSSTSTTNILERDDKPKTFEKDKIEKKEPISTKKKRASNERKSINKIIKNKKANDNTSITSLLQTPISHKETKQTMKRKSIQDDDGEHENDNLECQEESGIKMELDTKYTEDSSVTNVEMGTGDEKDNTHHLVQSLSILSDSMEIDQEQSQLLSKKQIRPRGRRRVSKKRIYQDAKGFKVSEDTYEWESFSEDECDPRQTGINVTIKSEGSGIKNGINKRGKRKGDDSSQKSLLNFFGKI</sequence>
<keyword evidence="7" id="KW-1185">Reference proteome</keyword>
<dbReference type="InterPro" id="IPR041913">
    <property type="entry name" value="POLD3_sf"/>
</dbReference>
<feature type="compositionally biased region" description="Polar residues" evidence="5">
    <location>
        <begin position="147"/>
        <end position="157"/>
    </location>
</feature>
<keyword evidence="4" id="KW-0539">Nucleus</keyword>
<dbReference type="Pfam" id="PF09507">
    <property type="entry name" value="CDC27"/>
    <property type="match status" value="1"/>
</dbReference>
<dbReference type="GO" id="GO:0006297">
    <property type="term" value="P:nucleotide-excision repair, DNA gap filling"/>
    <property type="evidence" value="ECO:0007669"/>
    <property type="project" value="TreeGrafter"/>
</dbReference>
<evidence type="ECO:0000256" key="3">
    <source>
        <dbReference type="ARBA" id="ARBA00022705"/>
    </source>
</evidence>
<dbReference type="AlphaFoldDB" id="A0A9N9CU64"/>
<feature type="region of interest" description="Disordered" evidence="5">
    <location>
        <begin position="297"/>
        <end position="320"/>
    </location>
</feature>
<dbReference type="PANTHER" id="PTHR17598">
    <property type="entry name" value="DNA POLYMERASE DELTA SUBUNIT 3"/>
    <property type="match status" value="1"/>
</dbReference>
<dbReference type="Proteomes" id="UP000789405">
    <property type="component" value="Unassembled WGS sequence"/>
</dbReference>
<evidence type="ECO:0000313" key="6">
    <source>
        <dbReference type="EMBL" id="CAG8612249.1"/>
    </source>
</evidence>
<dbReference type="GO" id="GO:1904161">
    <property type="term" value="P:DNA synthesis involved in UV-damage excision repair"/>
    <property type="evidence" value="ECO:0007669"/>
    <property type="project" value="TreeGrafter"/>
</dbReference>
<evidence type="ECO:0000256" key="4">
    <source>
        <dbReference type="ARBA" id="ARBA00023242"/>
    </source>
</evidence>
<feature type="compositionally biased region" description="Basic and acidic residues" evidence="5">
    <location>
        <begin position="100"/>
        <end position="133"/>
    </location>
</feature>
<dbReference type="GO" id="GO:0043625">
    <property type="term" value="C:delta DNA polymerase complex"/>
    <property type="evidence" value="ECO:0007669"/>
    <property type="project" value="InterPro"/>
</dbReference>
<dbReference type="InterPro" id="IPR019038">
    <property type="entry name" value="POLD3"/>
</dbReference>
<evidence type="ECO:0000313" key="7">
    <source>
        <dbReference type="Proteomes" id="UP000789405"/>
    </source>
</evidence>
<proteinExistence type="predicted"/>
<feature type="region of interest" description="Disordered" evidence="5">
    <location>
        <begin position="85"/>
        <end position="181"/>
    </location>
</feature>
<organism evidence="6 7">
    <name type="scientific">Dentiscutata erythropus</name>
    <dbReference type="NCBI Taxonomy" id="1348616"/>
    <lineage>
        <taxon>Eukaryota</taxon>
        <taxon>Fungi</taxon>
        <taxon>Fungi incertae sedis</taxon>
        <taxon>Mucoromycota</taxon>
        <taxon>Glomeromycotina</taxon>
        <taxon>Glomeromycetes</taxon>
        <taxon>Diversisporales</taxon>
        <taxon>Gigasporaceae</taxon>
        <taxon>Dentiscutata</taxon>
    </lineage>
</organism>
<dbReference type="PANTHER" id="PTHR17598:SF13">
    <property type="entry name" value="DNA POLYMERASE DELTA SUBUNIT 3"/>
    <property type="match status" value="1"/>
</dbReference>
<reference evidence="6" key="1">
    <citation type="submission" date="2021-06" db="EMBL/GenBank/DDBJ databases">
        <authorList>
            <person name="Kallberg Y."/>
            <person name="Tangrot J."/>
            <person name="Rosling A."/>
        </authorList>
    </citation>
    <scope>NUCLEOTIDE SEQUENCE</scope>
    <source>
        <strain evidence="6">MA453B</strain>
    </source>
</reference>
<keyword evidence="3" id="KW-0235">DNA replication</keyword>
<dbReference type="GO" id="GO:0006271">
    <property type="term" value="P:DNA strand elongation involved in DNA replication"/>
    <property type="evidence" value="ECO:0007669"/>
    <property type="project" value="TreeGrafter"/>
</dbReference>
<accession>A0A9N9CU64</accession>